<accession>A0A545U010</accession>
<dbReference type="OrthoDB" id="6194573at2"/>
<name>A0A545U010_9GAMM</name>
<organism evidence="1 2">
    <name type="scientific">Aliikangiella coralliicola</name>
    <dbReference type="NCBI Taxonomy" id="2592383"/>
    <lineage>
        <taxon>Bacteria</taxon>
        <taxon>Pseudomonadati</taxon>
        <taxon>Pseudomonadota</taxon>
        <taxon>Gammaproteobacteria</taxon>
        <taxon>Oceanospirillales</taxon>
        <taxon>Pleioneaceae</taxon>
        <taxon>Aliikangiella</taxon>
    </lineage>
</organism>
<dbReference type="Proteomes" id="UP000315439">
    <property type="component" value="Unassembled WGS sequence"/>
</dbReference>
<reference evidence="1 2" key="1">
    <citation type="submission" date="2019-07" db="EMBL/GenBank/DDBJ databases">
        <title>Draft genome for Aliikangiella sp. M105.</title>
        <authorList>
            <person name="Wang G."/>
        </authorList>
    </citation>
    <scope>NUCLEOTIDE SEQUENCE [LARGE SCALE GENOMIC DNA]</scope>
    <source>
        <strain evidence="1 2">M105</strain>
    </source>
</reference>
<dbReference type="EMBL" id="VIKS01000015">
    <property type="protein sequence ID" value="TQV82799.1"/>
    <property type="molecule type" value="Genomic_DNA"/>
</dbReference>
<protein>
    <submittedName>
        <fullName evidence="1">Uncharacterized protein</fullName>
    </submittedName>
</protein>
<evidence type="ECO:0000313" key="1">
    <source>
        <dbReference type="EMBL" id="TQV82799.1"/>
    </source>
</evidence>
<gene>
    <name evidence="1" type="ORF">FLL46_23810</name>
</gene>
<proteinExistence type="predicted"/>
<sequence length="94" mass="10311">MEELGLEHLIRFVLRGPRANFESEVAADPNLDPATLDDGLRVAIHLKNVEFLVCTGKTAGTQQIFDLRQVPAQEVDASQLPLQAYQLLSAPIAD</sequence>
<evidence type="ECO:0000313" key="2">
    <source>
        <dbReference type="Proteomes" id="UP000315439"/>
    </source>
</evidence>
<comment type="caution">
    <text evidence="1">The sequence shown here is derived from an EMBL/GenBank/DDBJ whole genome shotgun (WGS) entry which is preliminary data.</text>
</comment>
<keyword evidence="2" id="KW-1185">Reference proteome</keyword>
<dbReference type="AlphaFoldDB" id="A0A545U010"/>